<gene>
    <name evidence="2" type="ORF">SO694_00004663</name>
</gene>
<dbReference type="EMBL" id="JBBJCI010000040">
    <property type="protein sequence ID" value="KAK7249751.1"/>
    <property type="molecule type" value="Genomic_DNA"/>
</dbReference>
<keyword evidence="3" id="KW-1185">Reference proteome</keyword>
<organism evidence="2 3">
    <name type="scientific">Aureococcus anophagefferens</name>
    <name type="common">Harmful bloom alga</name>
    <dbReference type="NCBI Taxonomy" id="44056"/>
    <lineage>
        <taxon>Eukaryota</taxon>
        <taxon>Sar</taxon>
        <taxon>Stramenopiles</taxon>
        <taxon>Ochrophyta</taxon>
        <taxon>Pelagophyceae</taxon>
        <taxon>Pelagomonadales</taxon>
        <taxon>Pelagomonadaceae</taxon>
        <taxon>Aureococcus</taxon>
    </lineage>
</organism>
<dbReference type="Proteomes" id="UP001363151">
    <property type="component" value="Unassembled WGS sequence"/>
</dbReference>
<evidence type="ECO:0000313" key="3">
    <source>
        <dbReference type="Proteomes" id="UP001363151"/>
    </source>
</evidence>
<reference evidence="2 3" key="1">
    <citation type="submission" date="2024-03" db="EMBL/GenBank/DDBJ databases">
        <title>Aureococcus anophagefferens CCMP1851 and Kratosvirus quantuckense: Draft genome of a second virus-susceptible host strain in the model system.</title>
        <authorList>
            <person name="Chase E."/>
            <person name="Truchon A.R."/>
            <person name="Schepens W."/>
            <person name="Wilhelm S.W."/>
        </authorList>
    </citation>
    <scope>NUCLEOTIDE SEQUENCE [LARGE SCALE GENOMIC DNA]</scope>
    <source>
        <strain evidence="2 3">CCMP1851</strain>
    </source>
</reference>
<accession>A0ABR1G9B9</accession>
<evidence type="ECO:0000313" key="2">
    <source>
        <dbReference type="EMBL" id="KAK7249751.1"/>
    </source>
</evidence>
<proteinExistence type="predicted"/>
<comment type="caution">
    <text evidence="2">The sequence shown here is derived from an EMBL/GenBank/DDBJ whole genome shotgun (WGS) entry which is preliminary data.</text>
</comment>
<protein>
    <recommendedName>
        <fullName evidence="4">Hexosyltransferase</fullName>
    </recommendedName>
</protein>
<sequence length="261" mass="28744">MLTRRFARALLLASVAAATCDDSKRNHTVVILFVGANQDDPTFQLLRCAAVRSAVRVARRRLPKFAVRTLFVSHDRNRTVPGARFDAVLDAPRALDVATVAVARYEHVRAMLDAVSLGAAYAADDMCAGWVWRVRLEMLVGAFDLPDDPDAAVCYGYRNQFAGKMVSENLLFGTAATVRRMFAPHDWDPAAPPDPTILERLRPSPDFKNGPEALMEARVGSGVCDFAGVPYSLFLAHDVSPVRRWWGSGARGDWDHSRTSS</sequence>
<keyword evidence="1" id="KW-0732">Signal</keyword>
<name>A0ABR1G9B9_AURAN</name>
<feature type="chain" id="PRO_5046581760" description="Hexosyltransferase" evidence="1">
    <location>
        <begin position="18"/>
        <end position="261"/>
    </location>
</feature>
<evidence type="ECO:0008006" key="4">
    <source>
        <dbReference type="Google" id="ProtNLM"/>
    </source>
</evidence>
<feature type="signal peptide" evidence="1">
    <location>
        <begin position="1"/>
        <end position="17"/>
    </location>
</feature>
<evidence type="ECO:0000256" key="1">
    <source>
        <dbReference type="SAM" id="SignalP"/>
    </source>
</evidence>